<gene>
    <name evidence="1" type="ORF">SOP96_12410</name>
</gene>
<organism evidence="1 2">
    <name type="scientific">Chryseobacterium salviniae</name>
    <dbReference type="NCBI Taxonomy" id="3101750"/>
    <lineage>
        <taxon>Bacteria</taxon>
        <taxon>Pseudomonadati</taxon>
        <taxon>Bacteroidota</taxon>
        <taxon>Flavobacteriia</taxon>
        <taxon>Flavobacteriales</taxon>
        <taxon>Weeksellaceae</taxon>
        <taxon>Chryseobacterium group</taxon>
        <taxon>Chryseobacterium</taxon>
    </lineage>
</organism>
<dbReference type="RefSeq" id="WP_326321256.1">
    <property type="nucleotide sequence ID" value="NZ_JAYLAA010000042.1"/>
</dbReference>
<proteinExistence type="predicted"/>
<accession>A0ABU6HVU8</accession>
<name>A0ABU6HVU8_9FLAO</name>
<dbReference type="EMBL" id="JAYLAA010000042">
    <property type="protein sequence ID" value="MEC3876518.1"/>
    <property type="molecule type" value="Genomic_DNA"/>
</dbReference>
<evidence type="ECO:0000313" key="1">
    <source>
        <dbReference type="EMBL" id="MEC3876518.1"/>
    </source>
</evidence>
<sequence length="146" mass="16828">MTILILNMTKLLLASLQPMDYFGDDFDKKIDLAKFTDTISKTLNSSQIQDLNTILSGRKNNDADQIVVADCFYPRHNILFLNKGKIITHISVCFECNIIKSNKKPLANMKNLEDFFNSLGLKVLNNPYEHLQYYKSLKINNENKLH</sequence>
<keyword evidence="2" id="KW-1185">Reference proteome</keyword>
<evidence type="ECO:0000313" key="2">
    <source>
        <dbReference type="Proteomes" id="UP001348397"/>
    </source>
</evidence>
<protein>
    <submittedName>
        <fullName evidence="1">Uncharacterized protein</fullName>
    </submittedName>
</protein>
<dbReference type="Proteomes" id="UP001348397">
    <property type="component" value="Unassembled WGS sequence"/>
</dbReference>
<reference evidence="1 2" key="1">
    <citation type="submission" date="2024-01" db="EMBL/GenBank/DDBJ databases">
        <title>Chryseobacterium sp. T9W2-O.</title>
        <authorList>
            <person name="Maltman C."/>
        </authorList>
    </citation>
    <scope>NUCLEOTIDE SEQUENCE [LARGE SCALE GENOMIC DNA]</scope>
    <source>
        <strain evidence="1 2">T9W2-O</strain>
    </source>
</reference>
<comment type="caution">
    <text evidence="1">The sequence shown here is derived from an EMBL/GenBank/DDBJ whole genome shotgun (WGS) entry which is preliminary data.</text>
</comment>